<dbReference type="EMBL" id="BFBB01000008">
    <property type="protein sequence ID" value="GBF51752.1"/>
    <property type="molecule type" value="Genomic_DNA"/>
</dbReference>
<gene>
    <name evidence="1" type="ORF">LPTSP4_32900</name>
</gene>
<protein>
    <submittedName>
        <fullName evidence="1">HD-GYP domain-containing protein</fullName>
    </submittedName>
</protein>
<dbReference type="Proteomes" id="UP000245133">
    <property type="component" value="Unassembled WGS sequence"/>
</dbReference>
<dbReference type="PANTHER" id="PTHR43155:SF2">
    <property type="entry name" value="CYCLIC DI-GMP PHOSPHODIESTERASE PA4108"/>
    <property type="match status" value="1"/>
</dbReference>
<dbReference type="Gene3D" id="1.10.3210.10">
    <property type="entry name" value="Hypothetical protein af1432"/>
    <property type="match status" value="1"/>
</dbReference>
<sequence>MSEPIQPDQLVKFEFSQELLNSYRKTKQIPIDLYDKNGKILISKKKNPTEEDFGKLLKFELNGAYYLANDQKKVRPSSEAAINPKEVKLFDPEKTTEFAKQTQQLIEELKKENMSNEHALRVHKSVNNILDDFTSNPDFEHGLFNILEILSTAGVSVESEMMTKRTIVAMGMKVRTKKIVPDEDNKPNKKDHLHIMTASFLADIGNSKINIPDRPNLSKEDYQAIQQHPILSYLMTLSSSEISTEIRTLVLNHHRPFRGTGLNNNFPDPKVVFNKLMIVRDKFLKDLSKAIIINDIEYQLRLQETNVTPVNFEEDIAIISLASEYASLTSAQSWRPAYSSLTALKMIVNDSFFSYSNKNIRHLLDYVGSSLTNNENIISPGDYVITASIDSEKQAHFDVCQVLEVDRFQTRPKIQRICTIKPIFKRGNRYNISDFDSNDIRMDRRRAIIDLAGQTSSTQRIIYIVDPSLNEKLYDSISKIARTQA</sequence>
<organism evidence="1 2">
    <name type="scientific">Leptospira ryugenii</name>
    <dbReference type="NCBI Taxonomy" id="1917863"/>
    <lineage>
        <taxon>Bacteria</taxon>
        <taxon>Pseudomonadati</taxon>
        <taxon>Spirochaetota</taxon>
        <taxon>Spirochaetia</taxon>
        <taxon>Leptospirales</taxon>
        <taxon>Leptospiraceae</taxon>
        <taxon>Leptospira</taxon>
    </lineage>
</organism>
<evidence type="ECO:0000313" key="1">
    <source>
        <dbReference type="EMBL" id="GBF51752.1"/>
    </source>
</evidence>
<evidence type="ECO:0000313" key="2">
    <source>
        <dbReference type="Proteomes" id="UP000245133"/>
    </source>
</evidence>
<keyword evidence="2" id="KW-1185">Reference proteome</keyword>
<accession>A0A2P2E4G1</accession>
<dbReference type="OrthoDB" id="335139at2"/>
<dbReference type="RefSeq" id="WP_108978056.1">
    <property type="nucleotide sequence ID" value="NZ_BFBB01000008.1"/>
</dbReference>
<reference evidence="1 2" key="1">
    <citation type="submission" date="2018-02" db="EMBL/GenBank/DDBJ databases">
        <title>Novel Leptospira species isolated from soil and water in Japan.</title>
        <authorList>
            <person name="Nakao R."/>
            <person name="Masuzawa T."/>
        </authorList>
    </citation>
    <scope>NUCLEOTIDE SEQUENCE [LARGE SCALE GENOMIC DNA]</scope>
    <source>
        <strain evidence="1 2">YH101</strain>
    </source>
</reference>
<proteinExistence type="predicted"/>
<dbReference type="PANTHER" id="PTHR43155">
    <property type="entry name" value="CYCLIC DI-GMP PHOSPHODIESTERASE PA4108-RELATED"/>
    <property type="match status" value="1"/>
</dbReference>
<name>A0A2P2E4G1_9LEPT</name>
<comment type="caution">
    <text evidence="1">The sequence shown here is derived from an EMBL/GenBank/DDBJ whole genome shotgun (WGS) entry which is preliminary data.</text>
</comment>
<dbReference type="AlphaFoldDB" id="A0A2P2E4G1"/>